<evidence type="ECO:0000313" key="3">
    <source>
        <dbReference type="Proteomes" id="UP000193427"/>
    </source>
</evidence>
<dbReference type="KEGG" id="rgu:A4W93_04505"/>
<accession>A0A1W6L4I0</accession>
<evidence type="ECO:0000256" key="1">
    <source>
        <dbReference type="ARBA" id="ARBA00006484"/>
    </source>
</evidence>
<dbReference type="PROSITE" id="PS00061">
    <property type="entry name" value="ADH_SHORT"/>
    <property type="match status" value="1"/>
</dbReference>
<dbReference type="CDD" id="cd05233">
    <property type="entry name" value="SDR_c"/>
    <property type="match status" value="1"/>
</dbReference>
<protein>
    <submittedName>
        <fullName evidence="2">Short-chain dehydrogenase</fullName>
    </submittedName>
</protein>
<keyword evidence="3" id="KW-1185">Reference proteome</keyword>
<name>A0A1W6L4I0_9BURK</name>
<dbReference type="InterPro" id="IPR020904">
    <property type="entry name" value="Sc_DH/Rdtase_CS"/>
</dbReference>
<dbReference type="PANTHER" id="PTHR43943:SF2">
    <property type="entry name" value="DEHYDROGENASE_REDUCTASE 4"/>
    <property type="match status" value="1"/>
</dbReference>
<dbReference type="EMBL" id="CP015118">
    <property type="protein sequence ID" value="ARN19231.1"/>
    <property type="molecule type" value="Genomic_DNA"/>
</dbReference>
<proteinExistence type="inferred from homology"/>
<organism evidence="2 3">
    <name type="scientific">Piscinibacter gummiphilus</name>
    <dbReference type="NCBI Taxonomy" id="946333"/>
    <lineage>
        <taxon>Bacteria</taxon>
        <taxon>Pseudomonadati</taxon>
        <taxon>Pseudomonadota</taxon>
        <taxon>Betaproteobacteria</taxon>
        <taxon>Burkholderiales</taxon>
        <taxon>Sphaerotilaceae</taxon>
        <taxon>Piscinibacter</taxon>
    </lineage>
</organism>
<evidence type="ECO:0000313" key="2">
    <source>
        <dbReference type="EMBL" id="ARN19231.1"/>
    </source>
</evidence>
<dbReference type="SUPFAM" id="SSF51735">
    <property type="entry name" value="NAD(P)-binding Rossmann-fold domains"/>
    <property type="match status" value="1"/>
</dbReference>
<dbReference type="AlphaFoldDB" id="A0A1W6L4I0"/>
<reference evidence="2 3" key="1">
    <citation type="submission" date="2016-04" db="EMBL/GenBank/DDBJ databases">
        <title>Complete genome sequence of natural rubber-degrading, novel Gram-negative bacterium, Rhizobacter gummiphilus strain NS21.</title>
        <authorList>
            <person name="Tabata M."/>
            <person name="Kasai D."/>
            <person name="Fukuda M."/>
        </authorList>
    </citation>
    <scope>NUCLEOTIDE SEQUENCE [LARGE SCALE GENOMIC DNA]</scope>
    <source>
        <strain evidence="2 3">NS21</strain>
    </source>
</reference>
<dbReference type="RefSeq" id="WP_085749486.1">
    <property type="nucleotide sequence ID" value="NZ_BSPR01000002.1"/>
</dbReference>
<dbReference type="InterPro" id="IPR002347">
    <property type="entry name" value="SDR_fam"/>
</dbReference>
<dbReference type="STRING" id="946333.A4W93_04505"/>
<dbReference type="Pfam" id="PF13561">
    <property type="entry name" value="adh_short_C2"/>
    <property type="match status" value="1"/>
</dbReference>
<dbReference type="PANTHER" id="PTHR43943">
    <property type="entry name" value="DEHYDROGENASE/REDUCTASE (SDR FAMILY) MEMBER 4"/>
    <property type="match status" value="1"/>
</dbReference>
<dbReference type="FunFam" id="3.40.50.720:FF:000084">
    <property type="entry name" value="Short-chain dehydrogenase reductase"/>
    <property type="match status" value="1"/>
</dbReference>
<dbReference type="InterPro" id="IPR036291">
    <property type="entry name" value="NAD(P)-bd_dom_sf"/>
</dbReference>
<gene>
    <name evidence="2" type="ORF">A4W93_04505</name>
</gene>
<dbReference type="OrthoDB" id="9803333at2"/>
<dbReference type="Proteomes" id="UP000193427">
    <property type="component" value="Chromosome"/>
</dbReference>
<comment type="similarity">
    <text evidence="1">Belongs to the short-chain dehydrogenases/reductases (SDR) family.</text>
</comment>
<dbReference type="NCBIfam" id="NF005559">
    <property type="entry name" value="PRK07231.1"/>
    <property type="match status" value="1"/>
</dbReference>
<dbReference type="PRINTS" id="PR00081">
    <property type="entry name" value="GDHRDH"/>
</dbReference>
<sequence>MTTLFSLAGKVAIVTGSSRGIGKAIAERMAEHGAKVVISSRKPEPCAEVAAAINAKYGAGSAISVPANISSKDDLKHLVDETTRQLGKVDIVVCNAASNPYYGPMAGIEDDQFRKILENNVIANHWLINFAAPQMIERKDGAIVIVSSIGGLRGSPVIGAYNISKAADFQLARNLAVEYGPHNIRVNCIAPGLIKTDFAKALWENPETLKRATSTTPLRRIGEPDEIAGAAVFLASPAGSFLTGHGLVVDGGATI</sequence>
<dbReference type="Gene3D" id="3.40.50.720">
    <property type="entry name" value="NAD(P)-binding Rossmann-like Domain"/>
    <property type="match status" value="1"/>
</dbReference>